<dbReference type="OrthoDB" id="147801at2"/>
<name>A0A1W1W7Y5_SULTA</name>
<dbReference type="Proteomes" id="UP000192660">
    <property type="component" value="Unassembled WGS sequence"/>
</dbReference>
<dbReference type="EMBL" id="FWWY01000001">
    <property type="protein sequence ID" value="SMC02170.1"/>
    <property type="molecule type" value="Genomic_DNA"/>
</dbReference>
<protein>
    <submittedName>
        <fullName evidence="1">Uncharacterized conserved protein YjgD, DUF1641 family</fullName>
    </submittedName>
</protein>
<dbReference type="STRING" id="28034.BFX07_02885"/>
<dbReference type="Pfam" id="PF07849">
    <property type="entry name" value="DUF1641"/>
    <property type="match status" value="1"/>
</dbReference>
<reference evidence="2" key="1">
    <citation type="submission" date="2017-04" db="EMBL/GenBank/DDBJ databases">
        <authorList>
            <person name="Varghese N."/>
            <person name="Submissions S."/>
        </authorList>
    </citation>
    <scope>NUCLEOTIDE SEQUENCE [LARGE SCALE GENOMIC DNA]</scope>
    <source>
        <strain evidence="2">DSM 9293</strain>
    </source>
</reference>
<sequence length="161" mass="17429">MAQPTTNIVRKHPSLDEQWDELKAQLINDKETAEALLRFARAAQDAGVLPFLTGLLEQKNSVLHILMEELNQDSVKKAINNGEQIAALLGNIPQNAFHNAIEALGQGLTHMGSLPATDSHEGMSIFQLLGSLKNPDIARGLRALLGFLEGFGQALATPKKS</sequence>
<dbReference type="PANTHER" id="PTHR38433:SF1">
    <property type="entry name" value="DUF1641 DOMAIN-CONTAINING PROTEIN"/>
    <property type="match status" value="1"/>
</dbReference>
<organism evidence="1 2">
    <name type="scientific">Sulfobacillus thermosulfidooxidans (strain DSM 9293 / VKM B-1269 / AT-1)</name>
    <dbReference type="NCBI Taxonomy" id="929705"/>
    <lineage>
        <taxon>Bacteria</taxon>
        <taxon>Bacillati</taxon>
        <taxon>Bacillota</taxon>
        <taxon>Clostridia</taxon>
        <taxon>Eubacteriales</taxon>
        <taxon>Clostridiales Family XVII. Incertae Sedis</taxon>
        <taxon>Sulfobacillus</taxon>
    </lineage>
</organism>
<evidence type="ECO:0000313" key="1">
    <source>
        <dbReference type="EMBL" id="SMC02170.1"/>
    </source>
</evidence>
<gene>
    <name evidence="1" type="ORF">SAMN00768000_0388</name>
</gene>
<evidence type="ECO:0000313" key="2">
    <source>
        <dbReference type="Proteomes" id="UP000192660"/>
    </source>
</evidence>
<accession>A0A1W1W7Y5</accession>
<dbReference type="PANTHER" id="PTHR38433">
    <property type="match status" value="1"/>
</dbReference>
<dbReference type="AlphaFoldDB" id="A0A1W1W7Y5"/>
<keyword evidence="2" id="KW-1185">Reference proteome</keyword>
<proteinExistence type="predicted"/>
<dbReference type="InterPro" id="IPR012440">
    <property type="entry name" value="DUF1641"/>
</dbReference>
<dbReference type="RefSeq" id="WP_020376261.1">
    <property type="nucleotide sequence ID" value="NZ_FWWY01000001.1"/>
</dbReference>